<dbReference type="RefSeq" id="WP_009342373.1">
    <property type="nucleotide sequence ID" value="NZ_NBYN01000051.1"/>
</dbReference>
<feature type="transmembrane region" description="Helical" evidence="1">
    <location>
        <begin position="54"/>
        <end position="79"/>
    </location>
</feature>
<keyword evidence="1" id="KW-0472">Membrane</keyword>
<proteinExistence type="predicted"/>
<dbReference type="PANTHER" id="PTHR37309">
    <property type="entry name" value="SLR0284 PROTEIN"/>
    <property type="match status" value="1"/>
</dbReference>
<keyword evidence="1" id="KW-1133">Transmembrane helix</keyword>
<dbReference type="AlphaFoldDB" id="A0A1X4G5T3"/>
<feature type="transmembrane region" description="Helical" evidence="1">
    <location>
        <begin position="91"/>
        <end position="113"/>
    </location>
</feature>
<evidence type="ECO:0000313" key="3">
    <source>
        <dbReference type="Proteomes" id="UP000192997"/>
    </source>
</evidence>
<accession>A0A1X4G5T3</accession>
<evidence type="ECO:0008006" key="4">
    <source>
        <dbReference type="Google" id="ProtNLM"/>
    </source>
</evidence>
<comment type="caution">
    <text evidence="2">The sequence shown here is derived from an EMBL/GenBank/DDBJ whole genome shotgun (WGS) entry which is preliminary data.</text>
</comment>
<keyword evidence="1" id="KW-0812">Transmembrane</keyword>
<gene>
    <name evidence="2" type="ORF">B7O87_10030</name>
</gene>
<sequence length="117" mass="12517">MKHLLLTWIGTALALLVTSKFVSGFTITSPVAALIAAVIIALVNAIVRPILNILAFPVTFITFGLFSFVVNALCLLLASKIAATYGFRIDGFVPAFLGSIVLSIASTLINYFMRLIV</sequence>
<dbReference type="Proteomes" id="UP000192997">
    <property type="component" value="Unassembled WGS sequence"/>
</dbReference>
<reference evidence="3" key="1">
    <citation type="submission" date="2017-04" db="EMBL/GenBank/DDBJ databases">
        <authorList>
            <person name="Abreu V.A."/>
            <person name="Popin R.V."/>
            <person name="Rigonato J."/>
            <person name="Andreote A.P."/>
            <person name="Schaker P.C."/>
            <person name="Hoff-Risseti C."/>
            <person name="Alvarenga D.O."/>
            <person name="Varani A.M."/>
            <person name="Fiore M.F."/>
        </authorList>
    </citation>
    <scope>NUCLEOTIDE SEQUENCE [LARGE SCALE GENOMIC DNA]</scope>
    <source>
        <strain evidence="3">CENA303</strain>
    </source>
</reference>
<evidence type="ECO:0000313" key="2">
    <source>
        <dbReference type="EMBL" id="OSO90022.1"/>
    </source>
</evidence>
<organism evidence="2 3">
    <name type="scientific">Cylindrospermopsis raciborskii CENA303</name>
    <dbReference type="NCBI Taxonomy" id="1170769"/>
    <lineage>
        <taxon>Bacteria</taxon>
        <taxon>Bacillati</taxon>
        <taxon>Cyanobacteriota</taxon>
        <taxon>Cyanophyceae</taxon>
        <taxon>Nostocales</taxon>
        <taxon>Aphanizomenonaceae</taxon>
        <taxon>Cylindrospermopsis</taxon>
    </lineage>
</organism>
<name>A0A1X4G5T3_9CYAN</name>
<evidence type="ECO:0000256" key="1">
    <source>
        <dbReference type="SAM" id="Phobius"/>
    </source>
</evidence>
<dbReference type="InterPro" id="IPR007165">
    <property type="entry name" value="Phage_holin_4_2"/>
</dbReference>
<feature type="transmembrane region" description="Helical" evidence="1">
    <location>
        <begin position="29"/>
        <end position="47"/>
    </location>
</feature>
<dbReference type="EMBL" id="NBYN01000051">
    <property type="protein sequence ID" value="OSO90022.1"/>
    <property type="molecule type" value="Genomic_DNA"/>
</dbReference>
<dbReference type="Pfam" id="PF04020">
    <property type="entry name" value="Phage_holin_4_2"/>
    <property type="match status" value="1"/>
</dbReference>
<protein>
    <recommendedName>
        <fullName evidence="4">Phage holin family protein</fullName>
    </recommendedName>
</protein>
<dbReference type="PANTHER" id="PTHR37309:SF1">
    <property type="entry name" value="SLR0284 PROTEIN"/>
    <property type="match status" value="1"/>
</dbReference>